<gene>
    <name evidence="2" type="ORF">A2Z33_05965</name>
</gene>
<comment type="caution">
    <text evidence="2">The sequence shown here is derived from an EMBL/GenBank/DDBJ whole genome shotgun (WGS) entry which is preliminary data.</text>
</comment>
<feature type="transmembrane region" description="Helical" evidence="1">
    <location>
        <begin position="7"/>
        <end position="30"/>
    </location>
</feature>
<dbReference type="EMBL" id="MFJD01000001">
    <property type="protein sequence ID" value="OGG04827.1"/>
    <property type="molecule type" value="Genomic_DNA"/>
</dbReference>
<protein>
    <submittedName>
        <fullName evidence="2">Uncharacterized protein</fullName>
    </submittedName>
</protein>
<organism evidence="2 3">
    <name type="scientific">Candidatus Gottesmanbacteria bacterium RBG_16_52_11</name>
    <dbReference type="NCBI Taxonomy" id="1798374"/>
    <lineage>
        <taxon>Bacteria</taxon>
        <taxon>Candidatus Gottesmaniibacteriota</taxon>
    </lineage>
</organism>
<proteinExistence type="predicted"/>
<dbReference type="Proteomes" id="UP000178448">
    <property type="component" value="Unassembled WGS sequence"/>
</dbReference>
<sequence>MKGTFGFVTYPSTAGIIGLIWLSGAILIIADPQLPIIRMVLINMGASILIGILGFRVEKR</sequence>
<evidence type="ECO:0000313" key="3">
    <source>
        <dbReference type="Proteomes" id="UP000178448"/>
    </source>
</evidence>
<reference evidence="2 3" key="1">
    <citation type="journal article" date="2016" name="Nat. Commun.">
        <title>Thousands of microbial genomes shed light on interconnected biogeochemical processes in an aquifer system.</title>
        <authorList>
            <person name="Anantharaman K."/>
            <person name="Brown C.T."/>
            <person name="Hug L.A."/>
            <person name="Sharon I."/>
            <person name="Castelle C.J."/>
            <person name="Probst A.J."/>
            <person name="Thomas B.C."/>
            <person name="Singh A."/>
            <person name="Wilkins M.J."/>
            <person name="Karaoz U."/>
            <person name="Brodie E.L."/>
            <person name="Williams K.H."/>
            <person name="Hubbard S.S."/>
            <person name="Banfield J.F."/>
        </authorList>
    </citation>
    <scope>NUCLEOTIDE SEQUENCE [LARGE SCALE GENOMIC DNA]</scope>
</reference>
<name>A0A1F5YXY9_9BACT</name>
<keyword evidence="1" id="KW-0472">Membrane</keyword>
<keyword evidence="1" id="KW-1133">Transmembrane helix</keyword>
<feature type="transmembrane region" description="Helical" evidence="1">
    <location>
        <begin position="36"/>
        <end position="55"/>
    </location>
</feature>
<dbReference type="AlphaFoldDB" id="A0A1F5YXY9"/>
<accession>A0A1F5YXY9</accession>
<evidence type="ECO:0000256" key="1">
    <source>
        <dbReference type="SAM" id="Phobius"/>
    </source>
</evidence>
<evidence type="ECO:0000313" key="2">
    <source>
        <dbReference type="EMBL" id="OGG04827.1"/>
    </source>
</evidence>
<keyword evidence="1" id="KW-0812">Transmembrane</keyword>